<organism evidence="2">
    <name type="scientific">Pandoravirus macleodensis</name>
    <dbReference type="NCBI Taxonomy" id="2107707"/>
    <lineage>
        <taxon>Viruses</taxon>
        <taxon>Pandoravirus</taxon>
    </lineage>
</organism>
<sequence length="672" mass="74174">MMEPHLLSDGGSSLPPSTSVDGYTKDDNNAINFFQRLFRDHHVEASLVISHLSTSDIVCLALSSRIAGLVMPRCMLRAGELGLLSWRNQSITRRQVADVPFTWPHPLPSDANEPPSPFASWDEAYALKDTAATSHNEISRLVRWTATVKNARTSVRDGARSSIHYVAAVDAPWTSKGDPNWWLDEPECERVAERERRADEAVQRIKASVREYTARLATAARTQSRPDIARLRSDTAQMIYESAFYTWFARDYLRDHIEVDDDAGDLLCGLGPSLRTAQHQDNAHLFFRGTIDHVVDLLINRRPPAGANGHGERIVYAALMLVERWCPHTAFVDQVGDLENASAISPDGPERDATDVWTITDPDGTQHTVLQNGLRVHLRKRIGAYAPYLCPRLLRLCVAASIIVRGGHMNDHAVIIAAAATFANDMEPQAIARSLDEALSPDAIARRAFGDHIGYDALTESKAECAVTTNAGVIVRLLVRSLEAVSLLVANFPSAPRAICQLAKRLFCVTEAITTRITWTPRRSADPCFGVVNGRIRLKPGAATPWSTSSTVIRLRTRRANRSIIRALFGATNVDAWAHVIAQPKRHPARRLLIAGEHLDQPHTSPMTRATRMAMRAIQGDGERADDEIRKDADCARRVLLAFGRVLGTATEASTVCHALAVLYDLPPMSPE</sequence>
<protein>
    <submittedName>
        <fullName evidence="2">Uncharacterized protein</fullName>
    </submittedName>
</protein>
<dbReference type="GeneID" id="36841884"/>
<feature type="compositionally biased region" description="Low complexity" evidence="1">
    <location>
        <begin position="1"/>
        <end position="19"/>
    </location>
</feature>
<gene>
    <name evidence="2" type="ORF">pmac_cds_741</name>
</gene>
<name>A0A2U7UFZ9_9VIRU</name>
<dbReference type="RefSeq" id="YP_009481425.1">
    <property type="nucleotide sequence ID" value="NC_037665.1"/>
</dbReference>
<reference evidence="2" key="1">
    <citation type="journal article" date="2018" name="Nat. Commun.">
        <title>Diversity and evolution of the emerging Pandoraviridae family.</title>
        <authorList>
            <person name="Legendre M."/>
            <person name="Fabre E."/>
            <person name="Poirot O."/>
            <person name="Jeudy S."/>
            <person name="Lartigue A."/>
            <person name="Alempic J.M."/>
            <person name="Beucher L."/>
            <person name="Philippe N."/>
            <person name="Bertaux L."/>
            <person name="Christo-Foroux E."/>
            <person name="Labadie K."/>
            <person name="Coute Y."/>
            <person name="Abergel C."/>
            <person name="Claverie J.M."/>
        </authorList>
    </citation>
    <scope>NUCLEOTIDE SEQUENCE [LARGE SCALE GENOMIC DNA]</scope>
    <source>
        <strain evidence="2">Macleodensis</strain>
    </source>
</reference>
<dbReference type="EMBL" id="MG011691">
    <property type="protein sequence ID" value="AVK77429.1"/>
    <property type="molecule type" value="Genomic_DNA"/>
</dbReference>
<evidence type="ECO:0000256" key="1">
    <source>
        <dbReference type="SAM" id="MobiDB-lite"/>
    </source>
</evidence>
<feature type="region of interest" description="Disordered" evidence="1">
    <location>
        <begin position="1"/>
        <end position="21"/>
    </location>
</feature>
<dbReference type="Proteomes" id="UP000249758">
    <property type="component" value="Segment"/>
</dbReference>
<accession>A0A2U7UFZ9</accession>
<dbReference type="KEGG" id="vg:36841884"/>
<evidence type="ECO:0000313" key="2">
    <source>
        <dbReference type="EMBL" id="AVK77429.1"/>
    </source>
</evidence>
<proteinExistence type="predicted"/>